<name>A0A5C3MMV6_9AGAM</name>
<keyword evidence="2" id="KW-1185">Reference proteome</keyword>
<dbReference type="InterPro" id="IPR006616">
    <property type="entry name" value="DM9_repeat"/>
</dbReference>
<sequence length="716" mass="79152">MSVVPLVSQLKSLFQAVTGDLSGARTTQEQFLDAWAHHTRQTIGDLIDGVPIAGHMKGIVHLAMGNTEAAVHSEEAATRTTVVLAAAALTASTGGASAPIVAGVMAGVAADAITTEIETLRHGELSPQGVLGVIREGVQGQQSPQGAMFDILSITVGDALMGRAARNGAFRSDRTTTKVYRVEGQSLWKTHRGWKPGTNQRLFPVEEGVAASDRNSYTYNPPNLRREAAQLYLNMGSTDRAYSFYAQRLLEHREAVAKWEADVAAGIAPAVINTVHSLKIRSFRIFTSRLDGIRGWAVPQENSRSNRWNQGLTEVDATEASDQYGLTRKWYTPIIAEAIPGSYEEFTPTWIDDQPDAIVRLIQDHPLAAGCVRRIYLFAPHLESAMRPYWLQRHVKTTQDVVNLQRSFLPILVLDDKVIGSLEHRDDPAVVRQARHVKYERPGQNSPNHGEYYEYLVEFTPGELRWYPEALIALDLKQRYWQLATQGAKEVARILGSVGEDLVNVEYTDGSMETIQQTQIFWHQEPQEDTILMPEELDAMLYQAAYGRGSMPLYLDTSSLQPGQKYLGPPVAYDADNNPVYLGVVELDGGMIPCKVNPALSPWPVRAPGPNWQERRPQGRFILLPFDPSTMEWLPSTHGRVPPGKKAVEAGYSADRRTMYYHGLVNIDLGDGRRIQVPGVATSLLPSYGGWQGPTGGCMYVYGCGVRSTVDDYSIL</sequence>
<dbReference type="Pfam" id="PF11901">
    <property type="entry name" value="DM9"/>
    <property type="match status" value="1"/>
</dbReference>
<protein>
    <submittedName>
        <fullName evidence="1">Uncharacterized protein</fullName>
    </submittedName>
</protein>
<organism evidence="1 2">
    <name type="scientific">Heliocybe sulcata</name>
    <dbReference type="NCBI Taxonomy" id="5364"/>
    <lineage>
        <taxon>Eukaryota</taxon>
        <taxon>Fungi</taxon>
        <taxon>Dikarya</taxon>
        <taxon>Basidiomycota</taxon>
        <taxon>Agaricomycotina</taxon>
        <taxon>Agaricomycetes</taxon>
        <taxon>Gloeophyllales</taxon>
        <taxon>Gloeophyllaceae</taxon>
        <taxon>Heliocybe</taxon>
    </lineage>
</organism>
<dbReference type="EMBL" id="ML213546">
    <property type="protein sequence ID" value="TFK45348.1"/>
    <property type="molecule type" value="Genomic_DNA"/>
</dbReference>
<accession>A0A5C3MMV6</accession>
<dbReference type="AlphaFoldDB" id="A0A5C3MMV6"/>
<dbReference type="PANTHER" id="PTHR34494">
    <property type="entry name" value="PROTEIN CBG25024"/>
    <property type="match status" value="1"/>
</dbReference>
<dbReference type="PANTHER" id="PTHR34494:SF1">
    <property type="entry name" value="PROTEIN CBG25024"/>
    <property type="match status" value="1"/>
</dbReference>
<dbReference type="OrthoDB" id="2799150at2759"/>
<evidence type="ECO:0000313" key="1">
    <source>
        <dbReference type="EMBL" id="TFK45348.1"/>
    </source>
</evidence>
<evidence type="ECO:0000313" key="2">
    <source>
        <dbReference type="Proteomes" id="UP000305948"/>
    </source>
</evidence>
<proteinExistence type="predicted"/>
<gene>
    <name evidence="1" type="ORF">OE88DRAFT_1223907</name>
</gene>
<reference evidence="1 2" key="1">
    <citation type="journal article" date="2019" name="Nat. Ecol. Evol.">
        <title>Megaphylogeny resolves global patterns of mushroom evolution.</title>
        <authorList>
            <person name="Varga T."/>
            <person name="Krizsan K."/>
            <person name="Foldi C."/>
            <person name="Dima B."/>
            <person name="Sanchez-Garcia M."/>
            <person name="Sanchez-Ramirez S."/>
            <person name="Szollosi G.J."/>
            <person name="Szarkandi J.G."/>
            <person name="Papp V."/>
            <person name="Albert L."/>
            <person name="Andreopoulos W."/>
            <person name="Angelini C."/>
            <person name="Antonin V."/>
            <person name="Barry K.W."/>
            <person name="Bougher N.L."/>
            <person name="Buchanan P."/>
            <person name="Buyck B."/>
            <person name="Bense V."/>
            <person name="Catcheside P."/>
            <person name="Chovatia M."/>
            <person name="Cooper J."/>
            <person name="Damon W."/>
            <person name="Desjardin D."/>
            <person name="Finy P."/>
            <person name="Geml J."/>
            <person name="Haridas S."/>
            <person name="Hughes K."/>
            <person name="Justo A."/>
            <person name="Karasinski D."/>
            <person name="Kautmanova I."/>
            <person name="Kiss B."/>
            <person name="Kocsube S."/>
            <person name="Kotiranta H."/>
            <person name="LaButti K.M."/>
            <person name="Lechner B.E."/>
            <person name="Liimatainen K."/>
            <person name="Lipzen A."/>
            <person name="Lukacs Z."/>
            <person name="Mihaltcheva S."/>
            <person name="Morgado L.N."/>
            <person name="Niskanen T."/>
            <person name="Noordeloos M.E."/>
            <person name="Ohm R.A."/>
            <person name="Ortiz-Santana B."/>
            <person name="Ovrebo C."/>
            <person name="Racz N."/>
            <person name="Riley R."/>
            <person name="Savchenko A."/>
            <person name="Shiryaev A."/>
            <person name="Soop K."/>
            <person name="Spirin V."/>
            <person name="Szebenyi C."/>
            <person name="Tomsovsky M."/>
            <person name="Tulloss R.E."/>
            <person name="Uehling J."/>
            <person name="Grigoriev I.V."/>
            <person name="Vagvolgyi C."/>
            <person name="Papp T."/>
            <person name="Martin F.M."/>
            <person name="Miettinen O."/>
            <person name="Hibbett D.S."/>
            <person name="Nagy L.G."/>
        </authorList>
    </citation>
    <scope>NUCLEOTIDE SEQUENCE [LARGE SCALE GENOMIC DNA]</scope>
    <source>
        <strain evidence="1 2">OMC1185</strain>
    </source>
</reference>
<dbReference type="Proteomes" id="UP000305948">
    <property type="component" value="Unassembled WGS sequence"/>
</dbReference>